<keyword evidence="3" id="KW-1185">Reference proteome</keyword>
<dbReference type="Proteomes" id="UP000054007">
    <property type="component" value="Unassembled WGS sequence"/>
</dbReference>
<evidence type="ECO:0000313" key="2">
    <source>
        <dbReference type="EMBL" id="KIY60578.1"/>
    </source>
</evidence>
<feature type="compositionally biased region" description="Pro residues" evidence="1">
    <location>
        <begin position="1"/>
        <end position="30"/>
    </location>
</feature>
<evidence type="ECO:0000256" key="1">
    <source>
        <dbReference type="SAM" id="MobiDB-lite"/>
    </source>
</evidence>
<sequence length="149" mass="16394">MATPPQSPSTPPSRRLPPPESPAAPSPPPAATLTPMSPIQNAPPVPAREDDTELRAQVSAVESRFGALYRRLPEFPGPAARMLTEEDRYEDESDLDWENRCAERMDERTARIAEQDAWLRANPDFGKLVAGLAKDNASRGKERPAPRQA</sequence>
<protein>
    <submittedName>
        <fullName evidence="2">Uncharacterized protein</fullName>
    </submittedName>
</protein>
<dbReference type="AlphaFoldDB" id="A0A0D7AQD8"/>
<name>A0A0D7AQD8_9AGAR</name>
<accession>A0A0D7AQD8</accession>
<dbReference type="EMBL" id="KN881502">
    <property type="protein sequence ID" value="KIY60578.1"/>
    <property type="molecule type" value="Genomic_DNA"/>
</dbReference>
<gene>
    <name evidence="2" type="ORF">CYLTODRAFT_460674</name>
</gene>
<proteinExistence type="predicted"/>
<reference evidence="2 3" key="1">
    <citation type="journal article" date="2015" name="Fungal Genet. Biol.">
        <title>Evolution of novel wood decay mechanisms in Agaricales revealed by the genome sequences of Fistulina hepatica and Cylindrobasidium torrendii.</title>
        <authorList>
            <person name="Floudas D."/>
            <person name="Held B.W."/>
            <person name="Riley R."/>
            <person name="Nagy L.G."/>
            <person name="Koehler G."/>
            <person name="Ransdell A.S."/>
            <person name="Younus H."/>
            <person name="Chow J."/>
            <person name="Chiniquy J."/>
            <person name="Lipzen A."/>
            <person name="Tritt A."/>
            <person name="Sun H."/>
            <person name="Haridas S."/>
            <person name="LaButti K."/>
            <person name="Ohm R.A."/>
            <person name="Kues U."/>
            <person name="Blanchette R.A."/>
            <person name="Grigoriev I.V."/>
            <person name="Minto R.E."/>
            <person name="Hibbett D.S."/>
        </authorList>
    </citation>
    <scope>NUCLEOTIDE SEQUENCE [LARGE SCALE GENOMIC DNA]</scope>
    <source>
        <strain evidence="2 3">FP15055 ss-10</strain>
    </source>
</reference>
<organism evidence="2 3">
    <name type="scientific">Cylindrobasidium torrendii FP15055 ss-10</name>
    <dbReference type="NCBI Taxonomy" id="1314674"/>
    <lineage>
        <taxon>Eukaryota</taxon>
        <taxon>Fungi</taxon>
        <taxon>Dikarya</taxon>
        <taxon>Basidiomycota</taxon>
        <taxon>Agaricomycotina</taxon>
        <taxon>Agaricomycetes</taxon>
        <taxon>Agaricomycetidae</taxon>
        <taxon>Agaricales</taxon>
        <taxon>Marasmiineae</taxon>
        <taxon>Physalacriaceae</taxon>
        <taxon>Cylindrobasidium</taxon>
    </lineage>
</organism>
<evidence type="ECO:0000313" key="3">
    <source>
        <dbReference type="Proteomes" id="UP000054007"/>
    </source>
</evidence>
<feature type="non-terminal residue" evidence="2">
    <location>
        <position position="149"/>
    </location>
</feature>
<feature type="region of interest" description="Disordered" evidence="1">
    <location>
        <begin position="1"/>
        <end position="54"/>
    </location>
</feature>